<evidence type="ECO:0000256" key="7">
    <source>
        <dbReference type="SAM" id="Coils"/>
    </source>
</evidence>
<dbReference type="EC" id="2.1.1.72" evidence="2"/>
<keyword evidence="4" id="KW-0808">Transferase</keyword>
<comment type="catalytic activity">
    <reaction evidence="6">
        <text>a 2'-deoxyadenosine in DNA + S-adenosyl-L-methionine = an N(6)-methyl-2'-deoxyadenosine in DNA + S-adenosyl-L-homocysteine + H(+)</text>
        <dbReference type="Rhea" id="RHEA:15197"/>
        <dbReference type="Rhea" id="RHEA-COMP:12418"/>
        <dbReference type="Rhea" id="RHEA-COMP:12419"/>
        <dbReference type="ChEBI" id="CHEBI:15378"/>
        <dbReference type="ChEBI" id="CHEBI:57856"/>
        <dbReference type="ChEBI" id="CHEBI:59789"/>
        <dbReference type="ChEBI" id="CHEBI:90615"/>
        <dbReference type="ChEBI" id="CHEBI:90616"/>
        <dbReference type="EC" id="2.1.1.72"/>
    </reaction>
</comment>
<dbReference type="PANTHER" id="PTHR33841:SF5">
    <property type="entry name" value="DNA METHYLASE (MODIFICATION METHYLASE) (METHYLTRANSFERASE)-RELATED"/>
    <property type="match status" value="1"/>
</dbReference>
<organism evidence="9 10">
    <name type="scientific">Thermoplasma volcanium (strain ATCC 51530 / DSM 4299 / JCM 9571 / NBRC 15438 / GSS1)</name>
    <dbReference type="NCBI Taxonomy" id="273116"/>
    <lineage>
        <taxon>Archaea</taxon>
        <taxon>Methanobacteriati</taxon>
        <taxon>Thermoplasmatota</taxon>
        <taxon>Thermoplasmata</taxon>
        <taxon>Thermoplasmatales</taxon>
        <taxon>Thermoplasmataceae</taxon>
        <taxon>Thermoplasma</taxon>
    </lineage>
</organism>
<keyword evidence="5" id="KW-0949">S-adenosyl-L-methionine</keyword>
<dbReference type="Pfam" id="PF07669">
    <property type="entry name" value="Eco57I"/>
    <property type="match status" value="1"/>
</dbReference>
<gene>
    <name evidence="9" type="ORF">TVG0684360</name>
</gene>
<dbReference type="InterPro" id="IPR050953">
    <property type="entry name" value="N4_N6_ade-DNA_methylase"/>
</dbReference>
<dbReference type="eggNOG" id="arCOG02635">
    <property type="taxonomic scope" value="Archaea"/>
</dbReference>
<dbReference type="STRING" id="273116.gene:9381469"/>
<dbReference type="PROSITE" id="PS00092">
    <property type="entry name" value="N6_MTASE"/>
    <property type="match status" value="1"/>
</dbReference>
<evidence type="ECO:0000256" key="6">
    <source>
        <dbReference type="ARBA" id="ARBA00047942"/>
    </source>
</evidence>
<reference evidence="9 10" key="1">
    <citation type="journal article" date="1999" name="Proc. Jpn. Acad.">
        <title>Determination of the complete genomic DNA sequence of Thermoplasma volvanium GSS1.</title>
        <authorList>
            <person name="Kawashima T."/>
            <person name="Yamamoto Y."/>
            <person name="Aramaki H."/>
            <person name="Nunoshiba T."/>
            <person name="Kawamoto T."/>
            <person name="Watanabe K."/>
            <person name="Yamazaki M."/>
            <person name="Kanehori K."/>
            <person name="Amano N."/>
            <person name="Ohya Y."/>
            <person name="Makino K."/>
            <person name="Suzuki M."/>
        </authorList>
    </citation>
    <scope>NUCLEOTIDE SEQUENCE [LARGE SCALE GENOMIC DNA]</scope>
    <source>
        <strain evidence="10">ATCC 51530 / DSM 4299 / JCM 9571 / NBRC 15438 / GSS1</strain>
    </source>
</reference>
<keyword evidence="10" id="KW-1185">Reference proteome</keyword>
<evidence type="ECO:0000259" key="8">
    <source>
        <dbReference type="Pfam" id="PF07669"/>
    </source>
</evidence>
<dbReference type="PANTHER" id="PTHR33841">
    <property type="entry name" value="DNA METHYLTRANSFERASE YEEA-RELATED"/>
    <property type="match status" value="1"/>
</dbReference>
<dbReference type="InterPro" id="IPR011639">
    <property type="entry name" value="MethylTrfase_TaqI-like_dom"/>
</dbReference>
<protein>
    <recommendedName>
        <fullName evidence="2">site-specific DNA-methyltransferase (adenine-specific)</fullName>
        <ecNumber evidence="2">2.1.1.72</ecNumber>
    </recommendedName>
</protein>
<evidence type="ECO:0000256" key="5">
    <source>
        <dbReference type="ARBA" id="ARBA00022691"/>
    </source>
</evidence>
<dbReference type="GO" id="GO:0032259">
    <property type="term" value="P:methylation"/>
    <property type="evidence" value="ECO:0007669"/>
    <property type="project" value="UniProtKB-KW"/>
</dbReference>
<dbReference type="HOGENOM" id="CLU_002539_1_1_2"/>
<dbReference type="InterPro" id="IPR029063">
    <property type="entry name" value="SAM-dependent_MTases_sf"/>
</dbReference>
<evidence type="ECO:0000256" key="3">
    <source>
        <dbReference type="ARBA" id="ARBA00022603"/>
    </source>
</evidence>
<reference evidence="9 10" key="2">
    <citation type="journal article" date="2000" name="Proc. Natl. Acad. Sci. U.S.A.">
        <title>Archaeal adaptation to higher temperatures revealed by genomic sequence of Thermoplasma volcanium.</title>
        <authorList>
            <person name="Kawashima T."/>
            <person name="Amano N."/>
            <person name="Koike H."/>
            <person name="Makino S."/>
            <person name="Higuchi S."/>
            <person name="Kawashima-Ohya Y."/>
            <person name="Watanabe K."/>
            <person name="Yamazaki M."/>
            <person name="Kanehori K."/>
            <person name="Kawamoto T."/>
            <person name="Nunoshiba T."/>
            <person name="Yamamoto Y."/>
            <person name="Aramaki H."/>
            <person name="Makino K."/>
            <person name="Suzuki M."/>
        </authorList>
    </citation>
    <scope>NUCLEOTIDE SEQUENCE [LARGE SCALE GENOMIC DNA]</scope>
    <source>
        <strain evidence="10">ATCC 51530 / DSM 4299 / JCM 9571 / NBRC 15438 / GSS1</strain>
    </source>
</reference>
<evidence type="ECO:0000313" key="10">
    <source>
        <dbReference type="Proteomes" id="UP000001017"/>
    </source>
</evidence>
<dbReference type="PRINTS" id="PR00507">
    <property type="entry name" value="N12N6MTFRASE"/>
</dbReference>
<dbReference type="GO" id="GO:0009007">
    <property type="term" value="F:site-specific DNA-methyltransferase (adenine-specific) activity"/>
    <property type="evidence" value="ECO:0007669"/>
    <property type="project" value="UniProtKB-EC"/>
</dbReference>
<dbReference type="EMBL" id="BA000011">
    <property type="protein sequence ID" value="BAB59823.1"/>
    <property type="molecule type" value="Genomic_DNA"/>
</dbReference>
<dbReference type="Gene3D" id="3.40.50.150">
    <property type="entry name" value="Vaccinia Virus protein VP39"/>
    <property type="match status" value="1"/>
</dbReference>
<dbReference type="AlphaFoldDB" id="Q97AX8"/>
<evidence type="ECO:0000256" key="4">
    <source>
        <dbReference type="ARBA" id="ARBA00022679"/>
    </source>
</evidence>
<accession>Q97AX8</accession>
<dbReference type="PaxDb" id="273116-14324897"/>
<feature type="domain" description="Type II methyltransferase M.TaqI-like" evidence="8">
    <location>
        <begin position="405"/>
        <end position="593"/>
    </location>
</feature>
<sequence length="985" mass="115410">MKQQEFPLSLLKEQKIIPPKTTPKKVLRLFNNDLLDIVVIEVNNDEFSRGRCVSIARSWKRNNLLSPVIVLTNSSESYVCIIPGVGYNSEAKILYLSDELYHTDKIVLKSMKYVENNVELLKLYNSEFFPYQKVRDDFFYQYRDLFQELSDKLTPYLEDHTRSFAQKFLGRLMFLYFLQKKGWLKGNKRFVDNIKDYWELSNLYYNGLNTGKIEGIPFLNGSLFDREDYLTRDKEEEISEILNEAFLRARKFFDDYNFTVDESAPLEVEVSIDPALIGTVFENLLLEKERGEKGTFYTPKDEISFICRRALVRYLGLQDRYTPDSRSLQDGIDLYLDELRKSKKLDEIRNLKERLLKVRVVDPAVGSGGFLVVMMQEIVSIVTEADSIAGWISDPYEYKKTIYGNIYGFDIEPEAVEIARLRMWLSMIIDLEVPVPLPNLDFKIVDIPDSLELQSVQKKITPEIEEERDHVEKLIEQYSNEHDHENKKSLKKRIESHTENLRKYGLNPEVIERYMVNPADIVVMNPPYVRQESIKQERKKYYVSTYKLDKKSDLYVYFFMRSLWLLKPNGYVSAITSDKWLETSYGKKLQDFLKSRLIAIYGQKNRSFMADINTVISLYGNDMQNGPVDFIYLESYASKSVVRRVSMERSDLKPGKWFYLRSPEIFLREIMPKLNHKLGDFAEVKRGFTTGANEFFYMRDVSSQYETDYLANPKKFEEWGVSAKNEKELKEQGLVYIENEGGERFVINRSDTKPLVRTTKDLKGYIIDKPERLCLYTKTPGIMTKKYIEWGRKQPVNIRGRKEPVIGYNNVPSVSGRKNWYSLNDLEPANIILPMYVMDRFFIPWSKEPVVCDNTFYTLKPNVRGIITFLNSTIFYTAMELYLRRLGGGVGEVKVNDYEQMPVPDLSKLDLSKIDVSLNRDVKRYFEEIGTDDRKKLDSEILNLLGVSDFPIDEFYKEFIDLVDDRLIKADRGLKSQEEDHDQDN</sequence>
<comment type="similarity">
    <text evidence="1">Belongs to the N(4)/N(6)-methyltransferase family.</text>
</comment>
<evidence type="ECO:0000313" key="9">
    <source>
        <dbReference type="EMBL" id="BAB59823.1"/>
    </source>
</evidence>
<dbReference type="REBASE" id="685112">
    <property type="entry name" value="TvoORF4360P"/>
</dbReference>
<evidence type="ECO:0000256" key="2">
    <source>
        <dbReference type="ARBA" id="ARBA00011900"/>
    </source>
</evidence>
<dbReference type="SUPFAM" id="SSF53335">
    <property type="entry name" value="S-adenosyl-L-methionine-dependent methyltransferases"/>
    <property type="match status" value="1"/>
</dbReference>
<dbReference type="KEGG" id="tvo:TVG0684360"/>
<name>Q97AX8_THEVO</name>
<keyword evidence="7" id="KW-0175">Coiled coil</keyword>
<dbReference type="GO" id="GO:0006304">
    <property type="term" value="P:DNA modification"/>
    <property type="evidence" value="ECO:0007669"/>
    <property type="project" value="InterPro"/>
</dbReference>
<dbReference type="InterPro" id="IPR002052">
    <property type="entry name" value="DNA_methylase_N6_adenine_CS"/>
</dbReference>
<feature type="coiled-coil region" evidence="7">
    <location>
        <begin position="461"/>
        <end position="507"/>
    </location>
</feature>
<keyword evidence="3 9" id="KW-0489">Methyltransferase</keyword>
<evidence type="ECO:0000256" key="1">
    <source>
        <dbReference type="ARBA" id="ARBA00006594"/>
    </source>
</evidence>
<proteinExistence type="inferred from homology"/>
<dbReference type="Proteomes" id="UP000001017">
    <property type="component" value="Chromosome"/>
</dbReference>
<dbReference type="GO" id="GO:0003676">
    <property type="term" value="F:nucleic acid binding"/>
    <property type="evidence" value="ECO:0007669"/>
    <property type="project" value="InterPro"/>
</dbReference>